<feature type="domain" description="SusD-like N-terminal" evidence="8">
    <location>
        <begin position="26"/>
        <end position="224"/>
    </location>
</feature>
<comment type="subcellular location">
    <subcellularLocation>
        <location evidence="1">Cell outer membrane</location>
    </subcellularLocation>
</comment>
<dbReference type="SUPFAM" id="SSF48452">
    <property type="entry name" value="TPR-like"/>
    <property type="match status" value="1"/>
</dbReference>
<dbReference type="InterPro" id="IPR033985">
    <property type="entry name" value="SusD-like_N"/>
</dbReference>
<sequence>MKKVNKIIYTGTLAVALSMAFSSCSDFLSESYDSGYTTEYFDTEEGLNSLAISLYGNIRYHFAYEWAYAYTQYGCDEFSTGTDLTSDPWNLYDSRLAPYVTTVNANTPSPDNLWDQMYYGIASSNTIISKEAIFTTESIKNMCLGEAYMLRGYNYFRLISQYGGVVLKTTPSEGVERYFTRSSVEECTKQVIEDLTKAYELLPETNSRGTGGWNKGTAAHFLAKALLFRCSERNDEWNSSYKENDLKQIITLCDYVISTHPLASDFRDLWNWTGIDCAAEKNPELLMVAMFNGDSSAAGRFGNRTFSYYSSQFSNYGGGWVKRGPWVGLDFQRCRPTEYNYSVYNKENDSRFWKSFKTTYNANQTGGGGYNTALGGLAIVFICNDKNDNRFAATTFGKSGVSNFINPATNKDVPNAFIQYKGGAWQEYGNNIFASLSKFEDGSRADEKNDTGHRDGVLARTGETYLIKAEALVRQNKFQDAIVVINQLRKRAEFKSGEDRSKHTDGTAGFKENSLYSASTVINKVSFFNSDLYKAYSETNSYYLSTGLPVSIEASSLQISSYKNLPTEDEAILSKLNCTSDYDRMLNFIMDERTRELNGEFVRWEDLSRTKLLLRRAQAFNKEVKASNSIKEHHLLRPIPQAFIDGLQNQDGSALSSEQKASLQNPGY</sequence>
<dbReference type="GO" id="GO:0009279">
    <property type="term" value="C:cell outer membrane"/>
    <property type="evidence" value="ECO:0007669"/>
    <property type="project" value="UniProtKB-SubCell"/>
</dbReference>
<evidence type="ECO:0000259" key="7">
    <source>
        <dbReference type="Pfam" id="PF07980"/>
    </source>
</evidence>
<name>A0A4Y8L4F6_9BACT</name>
<dbReference type="InterPro" id="IPR012944">
    <property type="entry name" value="SusD_RagB_dom"/>
</dbReference>
<dbReference type="Pfam" id="PF07980">
    <property type="entry name" value="SusD_RagB"/>
    <property type="match status" value="1"/>
</dbReference>
<dbReference type="Pfam" id="PF14322">
    <property type="entry name" value="SusD-like_3"/>
    <property type="match status" value="1"/>
</dbReference>
<feature type="domain" description="RagB/SusD" evidence="7">
    <location>
        <begin position="337"/>
        <end position="505"/>
    </location>
</feature>
<dbReference type="OrthoDB" id="5694214at2"/>
<feature type="signal peptide" evidence="6">
    <location>
        <begin position="1"/>
        <end position="24"/>
    </location>
</feature>
<dbReference type="AlphaFoldDB" id="A0A4Y8L4F6"/>
<comment type="caution">
    <text evidence="9">The sequence shown here is derived from an EMBL/GenBank/DDBJ whole genome shotgun (WGS) entry which is preliminary data.</text>
</comment>
<protein>
    <submittedName>
        <fullName evidence="9">RagB/SusD family nutrient uptake outer membrane protein</fullName>
    </submittedName>
</protein>
<evidence type="ECO:0000256" key="5">
    <source>
        <dbReference type="ARBA" id="ARBA00023237"/>
    </source>
</evidence>
<keyword evidence="3 6" id="KW-0732">Signal</keyword>
<dbReference type="Proteomes" id="UP000297861">
    <property type="component" value="Unassembled WGS sequence"/>
</dbReference>
<keyword evidence="5" id="KW-0998">Cell outer membrane</keyword>
<feature type="chain" id="PRO_5021224138" evidence="6">
    <location>
        <begin position="25"/>
        <end position="668"/>
    </location>
</feature>
<accession>A0A4Y8L4F6</accession>
<proteinExistence type="inferred from homology"/>
<keyword evidence="10" id="KW-1185">Reference proteome</keyword>
<dbReference type="PROSITE" id="PS51257">
    <property type="entry name" value="PROKAR_LIPOPROTEIN"/>
    <property type="match status" value="1"/>
</dbReference>
<evidence type="ECO:0000313" key="9">
    <source>
        <dbReference type="EMBL" id="TFD95354.1"/>
    </source>
</evidence>
<evidence type="ECO:0000256" key="6">
    <source>
        <dbReference type="SAM" id="SignalP"/>
    </source>
</evidence>
<dbReference type="RefSeq" id="WP_134436761.1">
    <property type="nucleotide sequence ID" value="NZ_SOML01000008.1"/>
</dbReference>
<evidence type="ECO:0000256" key="1">
    <source>
        <dbReference type="ARBA" id="ARBA00004442"/>
    </source>
</evidence>
<evidence type="ECO:0000256" key="3">
    <source>
        <dbReference type="ARBA" id="ARBA00022729"/>
    </source>
</evidence>
<gene>
    <name evidence="9" type="ORF">E2605_13115</name>
</gene>
<keyword evidence="4" id="KW-0472">Membrane</keyword>
<dbReference type="EMBL" id="SOML01000008">
    <property type="protein sequence ID" value="TFD95354.1"/>
    <property type="molecule type" value="Genomic_DNA"/>
</dbReference>
<reference evidence="9 10" key="1">
    <citation type="submission" date="2019-03" db="EMBL/GenBank/DDBJ databases">
        <title>San Antonio Military Medical Center submission to MRSN (WRAIR), pending publication.</title>
        <authorList>
            <person name="Blyth D.M."/>
            <person name="Mccarthy S.L."/>
            <person name="Schall S.E."/>
            <person name="Stam J.A."/>
            <person name="Ong A.C."/>
            <person name="Mcgann P.T."/>
        </authorList>
    </citation>
    <scope>NUCLEOTIDE SEQUENCE [LARGE SCALE GENOMIC DNA]</scope>
    <source>
        <strain evidence="9 10">MRSN571793</strain>
    </source>
</reference>
<dbReference type="Gene3D" id="1.25.40.390">
    <property type="match status" value="1"/>
</dbReference>
<organism evidence="9 10">
    <name type="scientific">Dysgonomonas capnocytophagoides</name>
    <dbReference type="NCBI Taxonomy" id="45254"/>
    <lineage>
        <taxon>Bacteria</taxon>
        <taxon>Pseudomonadati</taxon>
        <taxon>Bacteroidota</taxon>
        <taxon>Bacteroidia</taxon>
        <taxon>Bacteroidales</taxon>
        <taxon>Dysgonomonadaceae</taxon>
        <taxon>Dysgonomonas</taxon>
    </lineage>
</organism>
<comment type="similarity">
    <text evidence="2">Belongs to the SusD family.</text>
</comment>
<evidence type="ECO:0000256" key="4">
    <source>
        <dbReference type="ARBA" id="ARBA00023136"/>
    </source>
</evidence>
<evidence type="ECO:0000256" key="2">
    <source>
        <dbReference type="ARBA" id="ARBA00006275"/>
    </source>
</evidence>
<evidence type="ECO:0000259" key="8">
    <source>
        <dbReference type="Pfam" id="PF14322"/>
    </source>
</evidence>
<evidence type="ECO:0000313" key="10">
    <source>
        <dbReference type="Proteomes" id="UP000297861"/>
    </source>
</evidence>
<dbReference type="InterPro" id="IPR011990">
    <property type="entry name" value="TPR-like_helical_dom_sf"/>
</dbReference>